<keyword evidence="3" id="KW-1185">Reference proteome</keyword>
<dbReference type="AlphaFoldDB" id="A0A5C4SW27"/>
<dbReference type="SUPFAM" id="SSF48239">
    <property type="entry name" value="Terpenoid cyclases/Protein prenyltransferases"/>
    <property type="match status" value="1"/>
</dbReference>
<comment type="caution">
    <text evidence="2">The sequence shown here is derived from an EMBL/GenBank/DDBJ whole genome shotgun (WGS) entry which is preliminary data.</text>
</comment>
<dbReference type="EMBL" id="VDCQ01000119">
    <property type="protein sequence ID" value="TNJ55108.1"/>
    <property type="molecule type" value="Genomic_DNA"/>
</dbReference>
<evidence type="ECO:0000313" key="2">
    <source>
        <dbReference type="EMBL" id="TNJ55108.1"/>
    </source>
</evidence>
<evidence type="ECO:0000256" key="1">
    <source>
        <dbReference type="SAM" id="MobiDB-lite"/>
    </source>
</evidence>
<name>A0A5C4SW27_9BACL</name>
<accession>A0A5C4SW27</accession>
<feature type="compositionally biased region" description="Basic and acidic residues" evidence="1">
    <location>
        <begin position="1"/>
        <end position="14"/>
    </location>
</feature>
<gene>
    <name evidence="2" type="ORF">FE784_39590</name>
</gene>
<protein>
    <submittedName>
        <fullName evidence="2">Uncharacterized protein</fullName>
    </submittedName>
</protein>
<reference evidence="2 3" key="1">
    <citation type="submission" date="2019-05" db="EMBL/GenBank/DDBJ databases">
        <title>We sequenced the genome of Paenibacillus hemerocallicola KCTC 33185 for further insight into its adaptation and study the phylogeny of Paenibacillus.</title>
        <authorList>
            <person name="Narsing Rao M.P."/>
        </authorList>
    </citation>
    <scope>NUCLEOTIDE SEQUENCE [LARGE SCALE GENOMIC DNA]</scope>
    <source>
        <strain evidence="2 3">KCTC 33185</strain>
    </source>
</reference>
<organism evidence="2 3">
    <name type="scientific">Paenibacillus hemerocallicola</name>
    <dbReference type="NCBI Taxonomy" id="1172614"/>
    <lineage>
        <taxon>Bacteria</taxon>
        <taxon>Bacillati</taxon>
        <taxon>Bacillota</taxon>
        <taxon>Bacilli</taxon>
        <taxon>Bacillales</taxon>
        <taxon>Paenibacillaceae</taxon>
        <taxon>Paenibacillus</taxon>
    </lineage>
</organism>
<evidence type="ECO:0000313" key="3">
    <source>
        <dbReference type="Proteomes" id="UP000307943"/>
    </source>
</evidence>
<dbReference type="Proteomes" id="UP000307943">
    <property type="component" value="Unassembled WGS sequence"/>
</dbReference>
<dbReference type="RefSeq" id="WP_139607810.1">
    <property type="nucleotide sequence ID" value="NZ_VDCQ01000119.1"/>
</dbReference>
<sequence length="638" mass="71889">MMVDEGARAKKTPEEAAVGTGPVPAPNFDRIGPDDFADEDYISPQVWVNDRRGIPYYFAHFHKVANAVRLEEPHRGFIDMAVHRNPAHNFPYNARVQENHLWLAYFYTRHAPWNLYYGMPEVKCRLEAVLEHLLTLQSPEGAISEYGWQTYNLPGTSFAVQFLGQTVRLLHEAKAADPSFPFIRDELYGNIVTAYRKALTHVLDNRGFWTHGKGYTNQYTLMWSAAAAYLTYYPDPDIERRMRERFAESADEFISPAGFYYEANGYDMGYNVGVHLQNDMIGYYYFKQTDLEQPLLDKESKFIEWLSYNLVLEPDGSFFSSNSAPSGRTSSSHCEKKHIPLAEKLPLARAFVKTREEVSAEIARARLDIAKDGRWPNVPELSATGGNAYNPYALYNRILYRYYPAESERAAAIARLPYIASDTFNHQRADDRSGLQFTYVRRPGYYAAFNAGRQKANMQAFGLGLLWHPQGGVLLSSQTEHPSADASKGLSWGTRSSAGGRVYESGHVCPAYSVGGQRVVPAVGFGDIAQGDMEMKYDLGTEGDKSVRFVEDGLSVVIRHPEPFEEHIPLMVAPEDHIAVDKGQVTLTRGNAVLIIAFDEEATAALVPKKHTVRQYRMHMLTLATSGTLTYTMKTLSR</sequence>
<dbReference type="InterPro" id="IPR008930">
    <property type="entry name" value="Terpenoid_cyclase/PrenylTrfase"/>
</dbReference>
<proteinExistence type="predicted"/>
<dbReference type="OrthoDB" id="3495297at2"/>
<feature type="region of interest" description="Disordered" evidence="1">
    <location>
        <begin position="1"/>
        <end position="29"/>
    </location>
</feature>